<dbReference type="Pfam" id="PF13173">
    <property type="entry name" value="AAA_14"/>
    <property type="match status" value="1"/>
</dbReference>
<comment type="caution">
    <text evidence="3">The sequence shown here is derived from an EMBL/GenBank/DDBJ whole genome shotgun (WGS) entry which is preliminary data.</text>
</comment>
<protein>
    <recommendedName>
        <fullName evidence="4">ATPase</fullName>
    </recommendedName>
</protein>
<dbReference type="PANTHER" id="PTHR33295">
    <property type="entry name" value="ATPASE"/>
    <property type="match status" value="1"/>
</dbReference>
<dbReference type="PANTHER" id="PTHR33295:SF20">
    <property type="entry name" value="ATPASE"/>
    <property type="match status" value="1"/>
</dbReference>
<organism evidence="3">
    <name type="scientific">uncultured bacterium</name>
    <name type="common">gcode 4</name>
    <dbReference type="NCBI Taxonomy" id="1234023"/>
    <lineage>
        <taxon>Bacteria</taxon>
        <taxon>environmental samples</taxon>
    </lineage>
</organism>
<dbReference type="Gene3D" id="3.40.50.300">
    <property type="entry name" value="P-loop containing nucleotide triphosphate hydrolases"/>
    <property type="match status" value="1"/>
</dbReference>
<evidence type="ECO:0008006" key="4">
    <source>
        <dbReference type="Google" id="ProtNLM"/>
    </source>
</evidence>
<sequence>MNKIINREQYISQIENYIDKPIIKVVLWQRRVGKSYILLLIIDFLKNRWVDAKEIIYINKEDIKWDNIRDYNDLYEATKEYKYIFVDEIQEILEWEKCIRSLAIENKDIYISWSNSDLLSWELATFLSGRYISFEIFPLNYQEFLDFHKKENSEEIFFKYIKYGGLPYLVNMELGDEIYKYLKDINNTIVLKDIVTRFKIKNINFYEKLLEFLSKNVWSIFSANSISNFLKNQKISLNTNVILEYINHTKTAFLVNEVPRYDIRWKKIFEVRNKYYYTDIGIRNAIINWYSITDISWILENVVYINLRSKWWNIMVWEIWDLEIDFVCEKDSKKMYIQVAYLLESEETIKREFNNLTKIDDNWPKYVISMDKYIWGGYDGIESKNIVDFLIGI</sequence>
<feature type="domain" description="DUF4143" evidence="2">
    <location>
        <begin position="192"/>
        <end position="340"/>
    </location>
</feature>
<accession>K2GDU6</accession>
<feature type="domain" description="AAA" evidence="1">
    <location>
        <begin position="25"/>
        <end position="145"/>
    </location>
</feature>
<proteinExistence type="predicted"/>
<name>K2GDU6_9BACT</name>
<evidence type="ECO:0000313" key="3">
    <source>
        <dbReference type="EMBL" id="EKE28444.1"/>
    </source>
</evidence>
<dbReference type="EMBL" id="AMFJ01000332">
    <property type="protein sequence ID" value="EKE28444.1"/>
    <property type="molecule type" value="Genomic_DNA"/>
</dbReference>
<gene>
    <name evidence="3" type="ORF">ACD_3C00058G0010</name>
</gene>
<dbReference type="AlphaFoldDB" id="K2GDU6"/>
<evidence type="ECO:0000259" key="2">
    <source>
        <dbReference type="Pfam" id="PF13635"/>
    </source>
</evidence>
<dbReference type="InterPro" id="IPR041682">
    <property type="entry name" value="AAA_14"/>
</dbReference>
<dbReference type="Pfam" id="PF13635">
    <property type="entry name" value="DUF4143"/>
    <property type="match status" value="1"/>
</dbReference>
<evidence type="ECO:0000259" key="1">
    <source>
        <dbReference type="Pfam" id="PF13173"/>
    </source>
</evidence>
<dbReference type="InterPro" id="IPR027417">
    <property type="entry name" value="P-loop_NTPase"/>
</dbReference>
<dbReference type="InterPro" id="IPR025420">
    <property type="entry name" value="DUF4143"/>
</dbReference>
<reference evidence="3" key="1">
    <citation type="journal article" date="2012" name="Science">
        <title>Fermentation, hydrogen, and sulfur metabolism in multiple uncultivated bacterial phyla.</title>
        <authorList>
            <person name="Wrighton K.C."/>
            <person name="Thomas B.C."/>
            <person name="Sharon I."/>
            <person name="Miller C.S."/>
            <person name="Castelle C.J."/>
            <person name="VerBerkmoes N.C."/>
            <person name="Wilkins M.J."/>
            <person name="Hettich R.L."/>
            <person name="Lipton M.S."/>
            <person name="Williams K.H."/>
            <person name="Long P.E."/>
            <person name="Banfield J.F."/>
        </authorList>
    </citation>
    <scope>NUCLEOTIDE SEQUENCE [LARGE SCALE GENOMIC DNA]</scope>
</reference>
<dbReference type="SUPFAM" id="SSF52540">
    <property type="entry name" value="P-loop containing nucleoside triphosphate hydrolases"/>
    <property type="match status" value="1"/>
</dbReference>